<feature type="transmembrane region" description="Helical" evidence="9">
    <location>
        <begin position="147"/>
        <end position="167"/>
    </location>
</feature>
<feature type="transmembrane region" description="Helical" evidence="9">
    <location>
        <begin position="114"/>
        <end position="140"/>
    </location>
</feature>
<evidence type="ECO:0000313" key="10">
    <source>
        <dbReference type="EMBL" id="KNE19970.1"/>
    </source>
</evidence>
<feature type="transmembrane region" description="Helical" evidence="9">
    <location>
        <begin position="277"/>
        <end position="296"/>
    </location>
</feature>
<sequence>MEAEIKKQQAIQSKHLQKIEYVLGIAAIFFVLILGNVLLKTDMLFFRLLIGTGLGYTLTRAYTGFAGSINRAYKTGSTKLLRAMALMFFITTLATTTFLLYSNPASYDLWINPINLGLIAGGLLFGFGMAFSSCCASGVLTDLATGFPRALITLLFFGMGIFIGFPIQHTASWITNSWFTTSVGNQLQGGVFLPDLFKWDGLGGYLGAILTTALFCGITVYLAYRYERKRKQQNRYIEHETEKMQELPNKFDSKDYKLFSQETYNRIFIKPWTLKQGAIVISILFVLLMGVTKAGWGASTPFGIWFGKLLMFLGVSPESIASFTKMSAEPFVLPFFEHPISVQNFGILVGTIIYLLTAGKMKTMFLEGAHIRKKEAALFALGGITMGLGTRLANGCNVGALFTPIANYSLSGWIFFLFLALGGIVGNMLAKRLF</sequence>
<evidence type="ECO:0000256" key="1">
    <source>
        <dbReference type="ARBA" id="ARBA00004429"/>
    </source>
</evidence>
<dbReference type="EMBL" id="LGTO01000007">
    <property type="protein sequence ID" value="KNE19970.1"/>
    <property type="molecule type" value="Genomic_DNA"/>
</dbReference>
<keyword evidence="6 9" id="KW-1133">Transmembrane helix</keyword>
<dbReference type="SUPFAM" id="SSF103473">
    <property type="entry name" value="MFS general substrate transporter"/>
    <property type="match status" value="1"/>
</dbReference>
<feature type="transmembrane region" description="Helical" evidence="9">
    <location>
        <begin position="340"/>
        <end position="356"/>
    </location>
</feature>
<dbReference type="OrthoDB" id="9794165at2"/>
<dbReference type="AlphaFoldDB" id="A0A0L0QMX4"/>
<dbReference type="GeneID" id="66870918"/>
<evidence type="ECO:0000256" key="8">
    <source>
        <dbReference type="ARBA" id="ARBA00035655"/>
    </source>
</evidence>
<dbReference type="Pfam" id="PF04143">
    <property type="entry name" value="Sulf_transp"/>
    <property type="match status" value="1"/>
</dbReference>
<protein>
    <submittedName>
        <fullName evidence="10">Membrane protein</fullName>
    </submittedName>
</protein>
<evidence type="ECO:0000256" key="3">
    <source>
        <dbReference type="ARBA" id="ARBA00022475"/>
    </source>
</evidence>
<feature type="transmembrane region" description="Helical" evidence="9">
    <location>
        <begin position="21"/>
        <end position="38"/>
    </location>
</feature>
<evidence type="ECO:0000256" key="4">
    <source>
        <dbReference type="ARBA" id="ARBA00022519"/>
    </source>
</evidence>
<dbReference type="PANTHER" id="PTHR30574">
    <property type="entry name" value="INNER MEMBRANE PROTEIN YEDE"/>
    <property type="match status" value="1"/>
</dbReference>
<organism evidence="10 11">
    <name type="scientific">Virgibacillus pantothenticus</name>
    <dbReference type="NCBI Taxonomy" id="1473"/>
    <lineage>
        <taxon>Bacteria</taxon>
        <taxon>Bacillati</taxon>
        <taxon>Bacillota</taxon>
        <taxon>Bacilli</taxon>
        <taxon>Bacillales</taxon>
        <taxon>Bacillaceae</taxon>
        <taxon>Virgibacillus</taxon>
    </lineage>
</organism>
<feature type="transmembrane region" description="Helical" evidence="9">
    <location>
        <begin position="413"/>
        <end position="430"/>
    </location>
</feature>
<keyword evidence="5 9" id="KW-0812">Transmembrane</keyword>
<evidence type="ECO:0000256" key="6">
    <source>
        <dbReference type="ARBA" id="ARBA00022989"/>
    </source>
</evidence>
<feature type="transmembrane region" description="Helical" evidence="9">
    <location>
        <begin position="83"/>
        <end position="102"/>
    </location>
</feature>
<evidence type="ECO:0000256" key="9">
    <source>
        <dbReference type="SAM" id="Phobius"/>
    </source>
</evidence>
<name>A0A0L0QMX4_VIRPA</name>
<dbReference type="GO" id="GO:0005886">
    <property type="term" value="C:plasma membrane"/>
    <property type="evidence" value="ECO:0007669"/>
    <property type="project" value="UniProtKB-SubCell"/>
</dbReference>
<feature type="transmembrane region" description="Helical" evidence="9">
    <location>
        <begin position="202"/>
        <end position="224"/>
    </location>
</feature>
<feature type="transmembrane region" description="Helical" evidence="9">
    <location>
        <begin position="44"/>
        <end position="62"/>
    </location>
</feature>
<reference evidence="11" key="1">
    <citation type="submission" date="2015-07" db="EMBL/GenBank/DDBJ databases">
        <title>Fjat-10053 dsm26.</title>
        <authorList>
            <person name="Liu B."/>
            <person name="Wang J."/>
            <person name="Zhu Y."/>
            <person name="Liu G."/>
            <person name="Chen Q."/>
            <person name="Chen Z."/>
            <person name="Lan J."/>
            <person name="Che J."/>
            <person name="Ge C."/>
            <person name="Shi H."/>
            <person name="Pan Z."/>
            <person name="Liu X."/>
        </authorList>
    </citation>
    <scope>NUCLEOTIDE SEQUENCE [LARGE SCALE GENOMIC DNA]</scope>
    <source>
        <strain evidence="11">DSM 26</strain>
    </source>
</reference>
<keyword evidence="11" id="KW-1185">Reference proteome</keyword>
<dbReference type="InterPro" id="IPR036259">
    <property type="entry name" value="MFS_trans_sf"/>
</dbReference>
<evidence type="ECO:0000256" key="5">
    <source>
        <dbReference type="ARBA" id="ARBA00022692"/>
    </source>
</evidence>
<evidence type="ECO:0000256" key="7">
    <source>
        <dbReference type="ARBA" id="ARBA00023136"/>
    </source>
</evidence>
<evidence type="ECO:0000313" key="11">
    <source>
        <dbReference type="Proteomes" id="UP000036780"/>
    </source>
</evidence>
<dbReference type="PANTHER" id="PTHR30574:SF1">
    <property type="entry name" value="SULPHUR TRANSPORT DOMAIN-CONTAINING PROTEIN"/>
    <property type="match status" value="1"/>
</dbReference>
<gene>
    <name evidence="10" type="ORF">AFK71_16330</name>
</gene>
<accession>A0A0L0QMX4</accession>
<comment type="subcellular location">
    <subcellularLocation>
        <location evidence="1">Cell inner membrane</location>
        <topology evidence="1">Multi-pass membrane protein</topology>
    </subcellularLocation>
</comment>
<proteinExistence type="inferred from homology"/>
<keyword evidence="2" id="KW-0813">Transport</keyword>
<keyword evidence="4" id="KW-0997">Cell inner membrane</keyword>
<comment type="caution">
    <text evidence="10">The sequence shown here is derived from an EMBL/GenBank/DDBJ whole genome shotgun (WGS) entry which is preliminary data.</text>
</comment>
<keyword evidence="7 9" id="KW-0472">Membrane</keyword>
<dbReference type="RefSeq" id="WP_050352536.1">
    <property type="nucleotide sequence ID" value="NZ_BOSN01000001.1"/>
</dbReference>
<keyword evidence="3" id="KW-1003">Cell membrane</keyword>
<dbReference type="PATRIC" id="fig|1473.5.peg.1960"/>
<evidence type="ECO:0000256" key="2">
    <source>
        <dbReference type="ARBA" id="ARBA00022448"/>
    </source>
</evidence>
<comment type="similarity">
    <text evidence="8">Belongs to the TsuA/YedE (TC 9.B.102) family.</text>
</comment>
<dbReference type="Proteomes" id="UP000036780">
    <property type="component" value="Unassembled WGS sequence"/>
</dbReference>
<dbReference type="InterPro" id="IPR007272">
    <property type="entry name" value="Sulf_transp_TsuA/YedE"/>
</dbReference>
<feature type="transmembrane region" description="Helical" evidence="9">
    <location>
        <begin position="376"/>
        <end position="393"/>
    </location>
</feature>